<name>A0ABY8QQ99_9MICO</name>
<feature type="region of interest" description="Disordered" evidence="5">
    <location>
        <begin position="1"/>
        <end position="31"/>
    </location>
</feature>
<proteinExistence type="predicted"/>
<dbReference type="Proteomes" id="UP001209083">
    <property type="component" value="Chromosome"/>
</dbReference>
<feature type="DNA-binding region" description="H-T-H motif" evidence="4">
    <location>
        <begin position="57"/>
        <end position="76"/>
    </location>
</feature>
<evidence type="ECO:0000313" key="7">
    <source>
        <dbReference type="EMBL" id="WGW11162.1"/>
    </source>
</evidence>
<organism evidence="7 8">
    <name type="scientific">Saxibacter everestensis</name>
    <dbReference type="NCBI Taxonomy" id="2909229"/>
    <lineage>
        <taxon>Bacteria</taxon>
        <taxon>Bacillati</taxon>
        <taxon>Actinomycetota</taxon>
        <taxon>Actinomycetes</taxon>
        <taxon>Micrococcales</taxon>
        <taxon>Brevibacteriaceae</taxon>
        <taxon>Saxibacter</taxon>
    </lineage>
</organism>
<dbReference type="Pfam" id="PF00440">
    <property type="entry name" value="TetR_N"/>
    <property type="match status" value="1"/>
</dbReference>
<dbReference type="Gene3D" id="1.10.10.60">
    <property type="entry name" value="Homeodomain-like"/>
    <property type="match status" value="1"/>
</dbReference>
<dbReference type="Pfam" id="PF17932">
    <property type="entry name" value="TetR_C_24"/>
    <property type="match status" value="1"/>
</dbReference>
<accession>A0ABY8QQ99</accession>
<dbReference type="SUPFAM" id="SSF46689">
    <property type="entry name" value="Homeodomain-like"/>
    <property type="match status" value="1"/>
</dbReference>
<keyword evidence="3" id="KW-0804">Transcription</keyword>
<dbReference type="RefSeq" id="WP_349637945.1">
    <property type="nucleotide sequence ID" value="NZ_CP090958.1"/>
</dbReference>
<evidence type="ECO:0000259" key="6">
    <source>
        <dbReference type="PROSITE" id="PS50977"/>
    </source>
</evidence>
<feature type="domain" description="HTH tetR-type" evidence="6">
    <location>
        <begin position="34"/>
        <end position="94"/>
    </location>
</feature>
<dbReference type="PANTHER" id="PTHR30055">
    <property type="entry name" value="HTH-TYPE TRANSCRIPTIONAL REGULATOR RUTR"/>
    <property type="match status" value="1"/>
</dbReference>
<evidence type="ECO:0000256" key="4">
    <source>
        <dbReference type="PROSITE-ProRule" id="PRU00335"/>
    </source>
</evidence>
<dbReference type="InterPro" id="IPR050109">
    <property type="entry name" value="HTH-type_TetR-like_transc_reg"/>
</dbReference>
<reference evidence="7 8" key="1">
    <citation type="submission" date="2023-05" db="EMBL/GenBank/DDBJ databases">
        <title>Lithophilousrod everest ZFBP1038 complete genpme.</title>
        <authorList>
            <person name="Tian M."/>
        </authorList>
    </citation>
    <scope>NUCLEOTIDE SEQUENCE [LARGE SCALE GENOMIC DNA]</scope>
    <source>
        <strain evidence="7 8">ZFBP1038</strain>
    </source>
</reference>
<keyword evidence="8" id="KW-1185">Reference proteome</keyword>
<dbReference type="SUPFAM" id="SSF48498">
    <property type="entry name" value="Tetracyclin repressor-like, C-terminal domain"/>
    <property type="match status" value="1"/>
</dbReference>
<dbReference type="PROSITE" id="PS50977">
    <property type="entry name" value="HTH_TETR_2"/>
    <property type="match status" value="1"/>
</dbReference>
<gene>
    <name evidence="7" type="ORF">LWF01_13810</name>
</gene>
<evidence type="ECO:0000256" key="1">
    <source>
        <dbReference type="ARBA" id="ARBA00023015"/>
    </source>
</evidence>
<dbReference type="PRINTS" id="PR00455">
    <property type="entry name" value="HTHTETR"/>
</dbReference>
<dbReference type="InterPro" id="IPR001647">
    <property type="entry name" value="HTH_TetR"/>
</dbReference>
<evidence type="ECO:0000256" key="5">
    <source>
        <dbReference type="SAM" id="MobiDB-lite"/>
    </source>
</evidence>
<keyword evidence="1" id="KW-0805">Transcription regulation</keyword>
<evidence type="ECO:0000256" key="3">
    <source>
        <dbReference type="ARBA" id="ARBA00023163"/>
    </source>
</evidence>
<evidence type="ECO:0000256" key="2">
    <source>
        <dbReference type="ARBA" id="ARBA00023125"/>
    </source>
</evidence>
<evidence type="ECO:0000313" key="8">
    <source>
        <dbReference type="Proteomes" id="UP001209083"/>
    </source>
</evidence>
<sequence length="221" mass="24647">MPSIPQSEDPVAEPQAAETQVAARPQKARRGRPGYDYATVLRIAIDVFNRRGYDGTSMDDLAKELGLSKSAIYHHVHGKEELLRLALSEGLDALTSVLEEEERRTDDASALERLRHVVVRSAEVLSAHQPSVTLLLRVRGNSEVELDAMRRRREIDHRMARLVSLAVDDGSVRSDIDPTMISRLLFGMVNSLTEWYRPDRGYDSKVVAEAVASLAFDGLRA</sequence>
<dbReference type="PANTHER" id="PTHR30055:SF234">
    <property type="entry name" value="HTH-TYPE TRANSCRIPTIONAL REGULATOR BETI"/>
    <property type="match status" value="1"/>
</dbReference>
<dbReference type="InterPro" id="IPR041490">
    <property type="entry name" value="KstR2_TetR_C"/>
</dbReference>
<dbReference type="InterPro" id="IPR009057">
    <property type="entry name" value="Homeodomain-like_sf"/>
</dbReference>
<protein>
    <submittedName>
        <fullName evidence="7">TetR/AcrR family transcriptional regulator</fullName>
    </submittedName>
</protein>
<dbReference type="InterPro" id="IPR036271">
    <property type="entry name" value="Tet_transcr_reg_TetR-rel_C_sf"/>
</dbReference>
<dbReference type="Gene3D" id="1.10.357.10">
    <property type="entry name" value="Tetracycline Repressor, domain 2"/>
    <property type="match status" value="1"/>
</dbReference>
<keyword evidence="2 4" id="KW-0238">DNA-binding</keyword>
<dbReference type="EMBL" id="CP090958">
    <property type="protein sequence ID" value="WGW11162.1"/>
    <property type="molecule type" value="Genomic_DNA"/>
</dbReference>